<sequence length="75" mass="8838">MKEKLEHITALAYTSRSCYNSHESIEREIADLIAAHRLNISFRVTTTGVEFTETNFNYTEQKKPVENVDCYFIRY</sequence>
<protein>
    <submittedName>
        <fullName evidence="1">Uncharacterized protein</fullName>
    </submittedName>
</protein>
<comment type="caution">
    <text evidence="1">The sequence shown here is derived from an EMBL/GenBank/DDBJ whole genome shotgun (WGS) entry which is preliminary data.</text>
</comment>
<proteinExistence type="predicted"/>
<accession>A0A0F9I581</accession>
<name>A0A0F9I581_9ZZZZ</name>
<reference evidence="1" key="1">
    <citation type="journal article" date="2015" name="Nature">
        <title>Complex archaea that bridge the gap between prokaryotes and eukaryotes.</title>
        <authorList>
            <person name="Spang A."/>
            <person name="Saw J.H."/>
            <person name="Jorgensen S.L."/>
            <person name="Zaremba-Niedzwiedzka K."/>
            <person name="Martijn J."/>
            <person name="Lind A.E."/>
            <person name="van Eijk R."/>
            <person name="Schleper C."/>
            <person name="Guy L."/>
            <person name="Ettema T.J."/>
        </authorList>
    </citation>
    <scope>NUCLEOTIDE SEQUENCE</scope>
</reference>
<organism evidence="1">
    <name type="scientific">marine sediment metagenome</name>
    <dbReference type="NCBI Taxonomy" id="412755"/>
    <lineage>
        <taxon>unclassified sequences</taxon>
        <taxon>metagenomes</taxon>
        <taxon>ecological metagenomes</taxon>
    </lineage>
</organism>
<evidence type="ECO:0000313" key="1">
    <source>
        <dbReference type="EMBL" id="KKM14829.1"/>
    </source>
</evidence>
<gene>
    <name evidence="1" type="ORF">LCGC14_1702220</name>
</gene>
<dbReference type="AlphaFoldDB" id="A0A0F9I581"/>
<dbReference type="EMBL" id="LAZR01015057">
    <property type="protein sequence ID" value="KKM14829.1"/>
    <property type="molecule type" value="Genomic_DNA"/>
</dbReference>